<feature type="compositionally biased region" description="Polar residues" evidence="1">
    <location>
        <begin position="330"/>
        <end position="343"/>
    </location>
</feature>
<feature type="compositionally biased region" description="Low complexity" evidence="1">
    <location>
        <begin position="12"/>
        <end position="21"/>
    </location>
</feature>
<feature type="compositionally biased region" description="Low complexity" evidence="1">
    <location>
        <begin position="564"/>
        <end position="582"/>
    </location>
</feature>
<keyword evidence="3" id="KW-1185">Reference proteome</keyword>
<feature type="compositionally biased region" description="Polar residues" evidence="1">
    <location>
        <begin position="458"/>
        <end position="472"/>
    </location>
</feature>
<feature type="compositionally biased region" description="Polar residues" evidence="1">
    <location>
        <begin position="365"/>
        <end position="374"/>
    </location>
</feature>
<dbReference type="OrthoDB" id="3048996at2759"/>
<dbReference type="Proteomes" id="UP000054549">
    <property type="component" value="Unassembled WGS sequence"/>
</dbReference>
<feature type="compositionally biased region" description="Basic and acidic residues" evidence="1">
    <location>
        <begin position="349"/>
        <end position="364"/>
    </location>
</feature>
<accession>A0A0C2TVJ7</accession>
<evidence type="ECO:0000313" key="2">
    <source>
        <dbReference type="EMBL" id="KIL71354.1"/>
    </source>
</evidence>
<feature type="compositionally biased region" description="Basic residues" evidence="1">
    <location>
        <begin position="404"/>
        <end position="418"/>
    </location>
</feature>
<feature type="region of interest" description="Disordered" evidence="1">
    <location>
        <begin position="328"/>
        <end position="426"/>
    </location>
</feature>
<name>A0A0C2TVJ7_AMAMK</name>
<evidence type="ECO:0000256" key="1">
    <source>
        <dbReference type="SAM" id="MobiDB-lite"/>
    </source>
</evidence>
<reference evidence="2 3" key="1">
    <citation type="submission" date="2014-04" db="EMBL/GenBank/DDBJ databases">
        <title>Evolutionary Origins and Diversification of the Mycorrhizal Mutualists.</title>
        <authorList>
            <consortium name="DOE Joint Genome Institute"/>
            <consortium name="Mycorrhizal Genomics Consortium"/>
            <person name="Kohler A."/>
            <person name="Kuo A."/>
            <person name="Nagy L.G."/>
            <person name="Floudas D."/>
            <person name="Copeland A."/>
            <person name="Barry K.W."/>
            <person name="Cichocki N."/>
            <person name="Veneault-Fourrey C."/>
            <person name="LaButti K."/>
            <person name="Lindquist E.A."/>
            <person name="Lipzen A."/>
            <person name="Lundell T."/>
            <person name="Morin E."/>
            <person name="Murat C."/>
            <person name="Riley R."/>
            <person name="Ohm R."/>
            <person name="Sun H."/>
            <person name="Tunlid A."/>
            <person name="Henrissat B."/>
            <person name="Grigoriev I.V."/>
            <person name="Hibbett D.S."/>
            <person name="Martin F."/>
        </authorList>
    </citation>
    <scope>NUCLEOTIDE SEQUENCE [LARGE SCALE GENOMIC DNA]</scope>
    <source>
        <strain evidence="2 3">Koide BX008</strain>
    </source>
</reference>
<evidence type="ECO:0000313" key="3">
    <source>
        <dbReference type="Proteomes" id="UP000054549"/>
    </source>
</evidence>
<organism evidence="2 3">
    <name type="scientific">Amanita muscaria (strain Koide BX008)</name>
    <dbReference type="NCBI Taxonomy" id="946122"/>
    <lineage>
        <taxon>Eukaryota</taxon>
        <taxon>Fungi</taxon>
        <taxon>Dikarya</taxon>
        <taxon>Basidiomycota</taxon>
        <taxon>Agaricomycotina</taxon>
        <taxon>Agaricomycetes</taxon>
        <taxon>Agaricomycetidae</taxon>
        <taxon>Agaricales</taxon>
        <taxon>Pluteineae</taxon>
        <taxon>Amanitaceae</taxon>
        <taxon>Amanita</taxon>
    </lineage>
</organism>
<feature type="region of interest" description="Disordered" evidence="1">
    <location>
        <begin position="1"/>
        <end position="40"/>
    </location>
</feature>
<protein>
    <submittedName>
        <fullName evidence="2">Uncharacterized protein</fullName>
    </submittedName>
</protein>
<feature type="compositionally biased region" description="Basic and acidic residues" evidence="1">
    <location>
        <begin position="258"/>
        <end position="268"/>
    </location>
</feature>
<dbReference type="AlphaFoldDB" id="A0A0C2TVJ7"/>
<gene>
    <name evidence="2" type="ORF">M378DRAFT_188859</name>
</gene>
<feature type="region of interest" description="Disordered" evidence="1">
    <location>
        <begin position="238"/>
        <end position="278"/>
    </location>
</feature>
<dbReference type="HOGENOM" id="CLU_455614_0_0_1"/>
<dbReference type="InParanoid" id="A0A0C2TVJ7"/>
<sequence length="650" mass="70704">MSYTTHIPAYASTSGSTSSSNSRKHSHSRKATSADTAVDDKADLKSIASGHSACSTRTQLSSRSNTLKLAIRTDDLAVSARPKSKSSTPSKHRTAPQKLVVRRARCPPEFLEEIARSGAPHGLQTRAESTFKVVNGLEAEALFDHFVGKQASADLEKSITVKGDPHSSGPLVFAITLLDTGRRVVDYYMTWRGKIPRVRDHGERQLSFLDSEFRRVARSLDNHYKSIISIVDNASSVSAPVRKQDMPSRPETPPPEPPPKDDRPRSPDAESATSSVISLPLLNMMRNVPFGNRQMLRVTNPDTASILSAEDAPASASRALDTIAEGVEASTASPLRQSPTSVVAGSPSHADRRNRDRRPKDSSLKHSTSVSQSLDRTKKRAHTDDNHSKRSHKHKRDVEGSNKHNPKKRHHDTHSRRKHDSDTDSDKASEFTIVLLDDNGEKDLLSWHGLNRIHVNNAPRSSSSSLLTNNDVQGFGRRDSPWTGPLVNANRLIFHTGPRSGPSPAGDYSEDESDNDDSDDSDDRYSHSYEATVVIPHAVTPAPHQYISPAPSAPVALSYAGSASSYRSNSSGSSGSSSLTGRAGERPISRASSAVSYRTAYTYPTHRSSIASSASSASSYVPAWINPRHYVIPDTPPLTGIQTPVSYLPY</sequence>
<proteinExistence type="predicted"/>
<feature type="compositionally biased region" description="Acidic residues" evidence="1">
    <location>
        <begin position="508"/>
        <end position="522"/>
    </location>
</feature>
<feature type="region of interest" description="Disordered" evidence="1">
    <location>
        <begin position="455"/>
        <end position="525"/>
    </location>
</feature>
<feature type="region of interest" description="Disordered" evidence="1">
    <location>
        <begin position="78"/>
        <end position="97"/>
    </location>
</feature>
<feature type="region of interest" description="Disordered" evidence="1">
    <location>
        <begin position="564"/>
        <end position="591"/>
    </location>
</feature>
<dbReference type="EMBL" id="KN818222">
    <property type="protein sequence ID" value="KIL71354.1"/>
    <property type="molecule type" value="Genomic_DNA"/>
</dbReference>